<dbReference type="KEGG" id="tva:4765659"/>
<reference evidence="1" key="1">
    <citation type="submission" date="2006-10" db="EMBL/GenBank/DDBJ databases">
        <authorList>
            <person name="Amadeo P."/>
            <person name="Zhao Q."/>
            <person name="Wortman J."/>
            <person name="Fraser-Liggett C."/>
            <person name="Carlton J."/>
        </authorList>
    </citation>
    <scope>NUCLEOTIDE SEQUENCE</scope>
    <source>
        <strain evidence="1">G3</strain>
    </source>
</reference>
<dbReference type="VEuPathDB" id="TrichDB:TVAG_000480"/>
<dbReference type="RefSeq" id="XP_001319987.1">
    <property type="nucleotide sequence ID" value="XM_001319952.1"/>
</dbReference>
<name>A2EHS4_TRIV3</name>
<dbReference type="EMBL" id="DS113392">
    <property type="protein sequence ID" value="EAY07764.1"/>
    <property type="molecule type" value="Genomic_DNA"/>
</dbReference>
<evidence type="ECO:0000313" key="2">
    <source>
        <dbReference type="Proteomes" id="UP000001542"/>
    </source>
</evidence>
<dbReference type="AlphaFoldDB" id="A2EHS4"/>
<keyword evidence="2" id="KW-1185">Reference proteome</keyword>
<dbReference type="VEuPathDB" id="TrichDB:TVAGG3_0077140"/>
<protein>
    <recommendedName>
        <fullName evidence="3">Bap-like</fullName>
    </recommendedName>
</protein>
<reference evidence="1" key="2">
    <citation type="journal article" date="2007" name="Science">
        <title>Draft genome sequence of the sexually transmitted pathogen Trichomonas vaginalis.</title>
        <authorList>
            <person name="Carlton J.M."/>
            <person name="Hirt R.P."/>
            <person name="Silva J.C."/>
            <person name="Delcher A.L."/>
            <person name="Schatz M."/>
            <person name="Zhao Q."/>
            <person name="Wortman J.R."/>
            <person name="Bidwell S.L."/>
            <person name="Alsmark U.C.M."/>
            <person name="Besteiro S."/>
            <person name="Sicheritz-Ponten T."/>
            <person name="Noel C.J."/>
            <person name="Dacks J.B."/>
            <person name="Foster P.G."/>
            <person name="Simillion C."/>
            <person name="Van de Peer Y."/>
            <person name="Miranda-Saavedra D."/>
            <person name="Barton G.J."/>
            <person name="Westrop G.D."/>
            <person name="Mueller S."/>
            <person name="Dessi D."/>
            <person name="Fiori P.L."/>
            <person name="Ren Q."/>
            <person name="Paulsen I."/>
            <person name="Zhang H."/>
            <person name="Bastida-Corcuera F.D."/>
            <person name="Simoes-Barbosa A."/>
            <person name="Brown M.T."/>
            <person name="Hayes R.D."/>
            <person name="Mukherjee M."/>
            <person name="Okumura C.Y."/>
            <person name="Schneider R."/>
            <person name="Smith A.J."/>
            <person name="Vanacova S."/>
            <person name="Villalvazo M."/>
            <person name="Haas B.J."/>
            <person name="Pertea M."/>
            <person name="Feldblyum T.V."/>
            <person name="Utterback T.R."/>
            <person name="Shu C.L."/>
            <person name="Osoegawa K."/>
            <person name="de Jong P.J."/>
            <person name="Hrdy I."/>
            <person name="Horvathova L."/>
            <person name="Zubacova Z."/>
            <person name="Dolezal P."/>
            <person name="Malik S.B."/>
            <person name="Logsdon J.M. Jr."/>
            <person name="Henze K."/>
            <person name="Gupta A."/>
            <person name="Wang C.C."/>
            <person name="Dunne R.L."/>
            <person name="Upcroft J.A."/>
            <person name="Upcroft P."/>
            <person name="White O."/>
            <person name="Salzberg S.L."/>
            <person name="Tang P."/>
            <person name="Chiu C.-H."/>
            <person name="Lee Y.-S."/>
            <person name="Embley T.M."/>
            <person name="Coombs G.H."/>
            <person name="Mottram J.C."/>
            <person name="Tachezy J."/>
            <person name="Fraser-Liggett C.M."/>
            <person name="Johnson P.J."/>
        </authorList>
    </citation>
    <scope>NUCLEOTIDE SEQUENCE [LARGE SCALE GENOMIC DNA]</scope>
    <source>
        <strain evidence="1">G3</strain>
    </source>
</reference>
<dbReference type="Proteomes" id="UP000001542">
    <property type="component" value="Unassembled WGS sequence"/>
</dbReference>
<proteinExistence type="predicted"/>
<evidence type="ECO:0000313" key="1">
    <source>
        <dbReference type="EMBL" id="EAY07764.1"/>
    </source>
</evidence>
<accession>A2EHS4</accession>
<evidence type="ECO:0008006" key="3">
    <source>
        <dbReference type="Google" id="ProtNLM"/>
    </source>
</evidence>
<organism evidence="1 2">
    <name type="scientific">Trichomonas vaginalis (strain ATCC PRA-98 / G3)</name>
    <dbReference type="NCBI Taxonomy" id="412133"/>
    <lineage>
        <taxon>Eukaryota</taxon>
        <taxon>Metamonada</taxon>
        <taxon>Parabasalia</taxon>
        <taxon>Trichomonadida</taxon>
        <taxon>Trichomonadidae</taxon>
        <taxon>Trichomonas</taxon>
    </lineage>
</organism>
<dbReference type="InParanoid" id="A2EHS4"/>
<sequence>MSIQDNQEFINNDGKSFHIEGMIYNFGSSKPINLMYKFDDKDSKILKTYENIGNEGDHVQLDIPLSSDLPESNNHTISIWAEKGFNRKSNEYILNFSFIYNRPNIEGTTISMSPYTKNINDNIAFEGTVSDNDGNGIVSVYCRFDNETENKMMSKQIINAQNEKYALNFTVKIPPSLTEDFHIIYIWAVDSNQKESDYLHFQFYFKHNEPSISITTDNNMQIRKGINNKLEIKGNVIDLDGSGSILIYYIIDNSTEQYLETITIYNTSYHEFNKKIDLPANLNEEIHEIRIYCKDGNLKKSNEEIINFMYLFNNPSIIVNKEPLSIYHNKIDTNISVSGTFTNDNYADNIYFFYVIDNRDRQKIEDVTITNEYEFTILISTSEYFEQFDSESTHSLSIWIVDSFGKSSKYTKTFEFVFNSPILFVSAENFTTLSRTTDKSINIEGTIQDLDCTGLISVFYKFDDNLFRELHSENMNTECGISFSKQIEFPSIFSESLHNITIYCSDEHNKISNEEHIFLYYQYNSPELTINTFENGPYYRCLNKSIHLEGNIVDLDGIGQVTITCYIDDNIIDTKTIDILNVSEHLFTFDLEFPPDLSESSHYLIVTAVDESNKSSTPFRLDFQYIYNSPLLTITTQNNQEFMKNASNSFYITGSLVDEDKCGNVTLYYKFDGSYEVNIAFYNITEIYKHYIIICVPFPSDFKENKNHNITIWAIDETNKTSEIIIKNFSYIYNDPIFKLYNFTKTKLIRGSKHYINFTYEHQDNTKLKSLNISFDGNYNIRLDNTISTPSNIIQHTEKINIPNDIEIGKHIIYLYGCDIYNHCKKSNEIEINVIKYFSTKEVDFDFVKNFKIRPKHYH</sequence>
<gene>
    <name evidence="1" type="ORF">TVAG_000480</name>
</gene>